<dbReference type="RefSeq" id="XP_037226568.1">
    <property type="nucleotide sequence ID" value="XM_037358658.1"/>
</dbReference>
<dbReference type="OrthoDB" id="2564904at2759"/>
<protein>
    <recommendedName>
        <fullName evidence="5">Mannoprotein</fullName>
    </recommendedName>
</protein>
<proteinExistence type="predicted"/>
<keyword evidence="2" id="KW-0732">Signal</keyword>
<sequence length="381" mass="40200">MMLDKRTLVLLSLTLSQRSTLARAQDFAPGVLATGTQGVTNPPVPTLPTTIDQTSMARLLSINSIDDFCIFAPPSFDTIPNTETVEVAWCTQPRNNARVIPDGTLSGVSFLHTPFYIQVFGFGNLTNLNIAPNDAGGELDPHGAFGTGNPVGGNVSTTIIDGFDRPLAEWMLFIDWQYFCLRICTNANTTYDPAHMCWHELDEMGCEFVMPGQYNFQGGVFETCDADAAYPPGWYPQVVNGQTTFSTFAQYFTGVYTGADGQPTGYTVGDTVTPTAPATIPQSSNCVTQATIANGIPLISLTPGAKGTAPPPGFSSVTATFVANTLPMPTSSVNVPVKALGSSSISSPSSPTTNSNSAVITIPSGIYVVAFIAGAAFFVLG</sequence>
<gene>
    <name evidence="3" type="ORF">MIND_00173800</name>
</gene>
<keyword evidence="4" id="KW-1185">Reference proteome</keyword>
<evidence type="ECO:0008006" key="5">
    <source>
        <dbReference type="Google" id="ProtNLM"/>
    </source>
</evidence>
<dbReference type="AlphaFoldDB" id="A0A8H6TFF5"/>
<evidence type="ECO:0000256" key="1">
    <source>
        <dbReference type="SAM" id="Phobius"/>
    </source>
</evidence>
<keyword evidence="1" id="KW-0472">Membrane</keyword>
<evidence type="ECO:0000313" key="4">
    <source>
        <dbReference type="Proteomes" id="UP000636479"/>
    </source>
</evidence>
<feature type="signal peptide" evidence="2">
    <location>
        <begin position="1"/>
        <end position="24"/>
    </location>
</feature>
<accession>A0A8H6TFF5</accession>
<comment type="caution">
    <text evidence="3">The sequence shown here is derived from an EMBL/GenBank/DDBJ whole genome shotgun (WGS) entry which is preliminary data.</text>
</comment>
<dbReference type="EMBL" id="JACAZF010000001">
    <property type="protein sequence ID" value="KAF7316545.1"/>
    <property type="molecule type" value="Genomic_DNA"/>
</dbReference>
<feature type="chain" id="PRO_5034339934" description="Mannoprotein" evidence="2">
    <location>
        <begin position="25"/>
        <end position="381"/>
    </location>
</feature>
<dbReference type="GeneID" id="59341174"/>
<evidence type="ECO:0000256" key="2">
    <source>
        <dbReference type="SAM" id="SignalP"/>
    </source>
</evidence>
<name>A0A8H6TFF5_9AGAR</name>
<feature type="transmembrane region" description="Helical" evidence="1">
    <location>
        <begin position="358"/>
        <end position="380"/>
    </location>
</feature>
<keyword evidence="1" id="KW-1133">Transmembrane helix</keyword>
<dbReference type="Proteomes" id="UP000636479">
    <property type="component" value="Unassembled WGS sequence"/>
</dbReference>
<organism evidence="3 4">
    <name type="scientific">Mycena indigotica</name>
    <dbReference type="NCBI Taxonomy" id="2126181"/>
    <lineage>
        <taxon>Eukaryota</taxon>
        <taxon>Fungi</taxon>
        <taxon>Dikarya</taxon>
        <taxon>Basidiomycota</taxon>
        <taxon>Agaricomycotina</taxon>
        <taxon>Agaricomycetes</taxon>
        <taxon>Agaricomycetidae</taxon>
        <taxon>Agaricales</taxon>
        <taxon>Marasmiineae</taxon>
        <taxon>Mycenaceae</taxon>
        <taxon>Mycena</taxon>
    </lineage>
</organism>
<evidence type="ECO:0000313" key="3">
    <source>
        <dbReference type="EMBL" id="KAF7316545.1"/>
    </source>
</evidence>
<keyword evidence="1" id="KW-0812">Transmembrane</keyword>
<reference evidence="3" key="1">
    <citation type="submission" date="2020-05" db="EMBL/GenBank/DDBJ databases">
        <title>Mycena genomes resolve the evolution of fungal bioluminescence.</title>
        <authorList>
            <person name="Tsai I.J."/>
        </authorList>
    </citation>
    <scope>NUCLEOTIDE SEQUENCE</scope>
    <source>
        <strain evidence="3">171206Taipei</strain>
    </source>
</reference>